<accession>A0A268EZC3</accession>
<keyword evidence="1" id="KW-0472">Membrane</keyword>
<feature type="transmembrane region" description="Helical" evidence="1">
    <location>
        <begin position="41"/>
        <end position="61"/>
    </location>
</feature>
<protein>
    <recommendedName>
        <fullName evidence="4">DUF4340 domain-containing protein</fullName>
    </recommendedName>
</protein>
<gene>
    <name evidence="2" type="ORF">CHH67_06585</name>
</gene>
<proteinExistence type="predicted"/>
<name>A0A268EZC3_9BACL</name>
<dbReference type="OrthoDB" id="1899479at2"/>
<evidence type="ECO:0008006" key="4">
    <source>
        <dbReference type="Google" id="ProtNLM"/>
    </source>
</evidence>
<comment type="caution">
    <text evidence="2">The sequence shown here is derived from an EMBL/GenBank/DDBJ whole genome shotgun (WGS) entry which is preliminary data.</text>
</comment>
<sequence>MNRNAYKKLMDHIEPDEGVKKRMMERMNKGKVQSTRWSRRAVAMVSLAAVLGLGAVVTFTWERGADDQALTAVKPEGTGQHGSTNPSEVATEPVTIPQVELPGDSGIQANMIGLVVYQGNIYTQSSTRITPEAAEQLLGDKLGRSKAGITEWSDASDYTELASTIGETDIYAVKGYDTDFRIMSYQVIDGQVYAEFYDHLNGITIATGEDLIGKLNVKDRIQTAQWQSFDSWNMGENRLQAVQAADALSSFVTALHTASPVAEEALGEEPYASSEQKFLYLKLEDETEVELRLFKLGSGNYAKYGLTPVFLQVEDAVFNALWDSME</sequence>
<organism evidence="2 3">
    <name type="scientific">Paenibacillus campinasensis</name>
    <dbReference type="NCBI Taxonomy" id="66347"/>
    <lineage>
        <taxon>Bacteria</taxon>
        <taxon>Bacillati</taxon>
        <taxon>Bacillota</taxon>
        <taxon>Bacilli</taxon>
        <taxon>Bacillales</taxon>
        <taxon>Paenibacillaceae</taxon>
        <taxon>Paenibacillus</taxon>
    </lineage>
</organism>
<dbReference type="AlphaFoldDB" id="A0A268EZC3"/>
<dbReference type="Proteomes" id="UP000215596">
    <property type="component" value="Unassembled WGS sequence"/>
</dbReference>
<evidence type="ECO:0000313" key="2">
    <source>
        <dbReference type="EMBL" id="PAD78424.1"/>
    </source>
</evidence>
<evidence type="ECO:0000313" key="3">
    <source>
        <dbReference type="Proteomes" id="UP000215596"/>
    </source>
</evidence>
<keyword evidence="1" id="KW-1133">Transmembrane helix</keyword>
<evidence type="ECO:0000256" key="1">
    <source>
        <dbReference type="SAM" id="Phobius"/>
    </source>
</evidence>
<reference evidence="2 3" key="1">
    <citation type="submission" date="2017-07" db="EMBL/GenBank/DDBJ databases">
        <title>Isolation and whole genome analysis of endospore-forming bacteria from heroin.</title>
        <authorList>
            <person name="Kalinowski J."/>
            <person name="Ahrens B."/>
            <person name="Al-Dilaimi A."/>
            <person name="Winkler A."/>
            <person name="Wibberg D."/>
            <person name="Schleenbecker U."/>
            <person name="Ruckert C."/>
            <person name="Wolfel R."/>
            <person name="Grass G."/>
        </authorList>
    </citation>
    <scope>NUCLEOTIDE SEQUENCE [LARGE SCALE GENOMIC DNA]</scope>
    <source>
        <strain evidence="2 3">7537-G1</strain>
    </source>
</reference>
<dbReference type="EMBL" id="NPBY01000021">
    <property type="protein sequence ID" value="PAD78424.1"/>
    <property type="molecule type" value="Genomic_DNA"/>
</dbReference>
<dbReference type="RefSeq" id="WP_095264285.1">
    <property type="nucleotide sequence ID" value="NZ_NPBY01000021.1"/>
</dbReference>
<keyword evidence="1" id="KW-0812">Transmembrane</keyword>